<evidence type="ECO:0000313" key="2">
    <source>
        <dbReference type="Proteomes" id="UP000242381"/>
    </source>
</evidence>
<proteinExistence type="predicted"/>
<dbReference type="Proteomes" id="UP000242381">
    <property type="component" value="Unassembled WGS sequence"/>
</dbReference>
<sequence>MNVNVFAESMEMGEEHSAVLLESRSENSPLEVKFEAADIPDETLNQSLDLYLLAGKNGVSRNAFDGMIKMVNTRKVYKSFLMFAGGDLPATIKMAGLSGHSHTCSCKICVARRRTVERKHVVNGHGYPLCSKQSFGVAHQQASTTLLLPCKSLSSCRINPPKTSMLSS</sequence>
<protein>
    <submittedName>
        <fullName evidence="1">Uncharacterized protein</fullName>
    </submittedName>
</protein>
<organism evidence="1 2">
    <name type="scientific">Rhizopus microsporus</name>
    <dbReference type="NCBI Taxonomy" id="58291"/>
    <lineage>
        <taxon>Eukaryota</taxon>
        <taxon>Fungi</taxon>
        <taxon>Fungi incertae sedis</taxon>
        <taxon>Mucoromycota</taxon>
        <taxon>Mucoromycotina</taxon>
        <taxon>Mucoromycetes</taxon>
        <taxon>Mucorales</taxon>
        <taxon>Mucorineae</taxon>
        <taxon>Rhizopodaceae</taxon>
        <taxon>Rhizopus</taxon>
    </lineage>
</organism>
<reference evidence="1 2" key="1">
    <citation type="journal article" date="2016" name="Proc. Natl. Acad. Sci. U.S.A.">
        <title>Lipid metabolic changes in an early divergent fungus govern the establishment of a mutualistic symbiosis with endobacteria.</title>
        <authorList>
            <person name="Lastovetsky O.A."/>
            <person name="Gaspar M.L."/>
            <person name="Mondo S.J."/>
            <person name="LaButti K.M."/>
            <person name="Sandor L."/>
            <person name="Grigoriev I.V."/>
            <person name="Henry S.A."/>
            <person name="Pawlowska T.E."/>
        </authorList>
    </citation>
    <scope>NUCLEOTIDE SEQUENCE [LARGE SCALE GENOMIC DNA]</scope>
    <source>
        <strain evidence="1 2">ATCC 11559</strain>
    </source>
</reference>
<name>A0A1X0SFW1_RHIZD</name>
<dbReference type="VEuPathDB" id="FungiDB:BCV72DRAFT_323507"/>
<dbReference type="AlphaFoldDB" id="A0A1X0SFW1"/>
<dbReference type="EMBL" id="KV921260">
    <property type="protein sequence ID" value="ORE23143.1"/>
    <property type="molecule type" value="Genomic_DNA"/>
</dbReference>
<accession>A0A1X0SFW1</accession>
<gene>
    <name evidence="1" type="ORF">BCV71DRAFT_278793</name>
</gene>
<evidence type="ECO:0000313" key="1">
    <source>
        <dbReference type="EMBL" id="ORE23143.1"/>
    </source>
</evidence>